<keyword evidence="2 3" id="KW-0802">TPR repeat</keyword>
<evidence type="ECO:0008006" key="7">
    <source>
        <dbReference type="Google" id="ProtNLM"/>
    </source>
</evidence>
<dbReference type="Proteomes" id="UP001496674">
    <property type="component" value="Chromosome"/>
</dbReference>
<keyword evidence="4" id="KW-0732">Signal</keyword>
<sequence length="409" mass="46758">MKKVLFTIALLLAAGFSSAQVKNVKQAKSLAEDVKPNFAEAQKLIDEALENAETKGQADTWNVAALIQKKINEKEIEKAYLRQPYDTLKSYNSLYKMMNYFLKCDELEQVPNEKGKVKFKYRKNNAATIMIERPNLINGGSQFYNLGKNKEALDFFGMYVDLAKAPMLEKEELAKKDTLLSMVSFYACLSASRMNDYPNAVKYGTIAKNDKTNGQDAMQLIAEAYKGMKDTVNWVQTLKEGVQTYPSSPYFFGYLIDYYSNSNKFADAMSFADQMIAKDPKNAYYLYVKGYLYQSMKNYDQAIEFYKKTIEVDPNNAEAYSNLGIAYWSQAVDYESKLTLNLNDPKYKGEQAKIKKFYENAKPFLEKAKELKPNNKELWLNGLYTVYYKLGIGGPEFDELAKEVEKAGK</sequence>
<keyword evidence="6" id="KW-1185">Reference proteome</keyword>
<organism evidence="5 6">
    <name type="scientific">Bacteroides sedimenti</name>
    <dbReference type="NCBI Taxonomy" id="2136147"/>
    <lineage>
        <taxon>Bacteria</taxon>
        <taxon>Pseudomonadati</taxon>
        <taxon>Bacteroidota</taxon>
        <taxon>Bacteroidia</taxon>
        <taxon>Bacteroidales</taxon>
        <taxon>Bacteroidaceae</taxon>
        <taxon>Bacteroides</taxon>
    </lineage>
</organism>
<evidence type="ECO:0000256" key="1">
    <source>
        <dbReference type="ARBA" id="ARBA00022737"/>
    </source>
</evidence>
<dbReference type="PROSITE" id="PS50293">
    <property type="entry name" value="TPR_REGION"/>
    <property type="match status" value="1"/>
</dbReference>
<dbReference type="PANTHER" id="PTHR44943">
    <property type="entry name" value="CELLULOSE SYNTHASE OPERON PROTEIN C"/>
    <property type="match status" value="1"/>
</dbReference>
<evidence type="ECO:0000256" key="3">
    <source>
        <dbReference type="PROSITE-ProRule" id="PRU00339"/>
    </source>
</evidence>
<dbReference type="InterPro" id="IPR051685">
    <property type="entry name" value="Ycf3/AcsC/BcsC/TPR_MFPF"/>
</dbReference>
<dbReference type="PROSITE" id="PS50005">
    <property type="entry name" value="TPR"/>
    <property type="match status" value="1"/>
</dbReference>
<feature type="signal peptide" evidence="4">
    <location>
        <begin position="1"/>
        <end position="19"/>
    </location>
</feature>
<dbReference type="RefSeq" id="WP_353333702.1">
    <property type="nucleotide sequence ID" value="NZ_AP028055.1"/>
</dbReference>
<gene>
    <name evidence="5" type="ORF">BSYN_08840</name>
</gene>
<evidence type="ECO:0000313" key="6">
    <source>
        <dbReference type="Proteomes" id="UP001496674"/>
    </source>
</evidence>
<dbReference type="InterPro" id="IPR019734">
    <property type="entry name" value="TPR_rpt"/>
</dbReference>
<protein>
    <recommendedName>
        <fullName evidence="7">Tetratricopeptide repeat protein</fullName>
    </recommendedName>
</protein>
<reference evidence="5 6" key="1">
    <citation type="submission" date="2023-04" db="EMBL/GenBank/DDBJ databases">
        <title>Draft genome sequence of acteroides sedimenti strain YN3PY1.</title>
        <authorList>
            <person name="Yoshida N."/>
        </authorList>
    </citation>
    <scope>NUCLEOTIDE SEQUENCE [LARGE SCALE GENOMIC DNA]</scope>
    <source>
        <strain evidence="5 6">YN3PY1</strain>
    </source>
</reference>
<feature type="chain" id="PRO_5045903673" description="Tetratricopeptide repeat protein" evidence="4">
    <location>
        <begin position="20"/>
        <end position="409"/>
    </location>
</feature>
<dbReference type="SMART" id="SM00028">
    <property type="entry name" value="TPR"/>
    <property type="match status" value="2"/>
</dbReference>
<name>A0ABN6Z911_9BACE</name>
<dbReference type="Pfam" id="PF13414">
    <property type="entry name" value="TPR_11"/>
    <property type="match status" value="1"/>
</dbReference>
<dbReference type="PANTHER" id="PTHR44943:SF8">
    <property type="entry name" value="TPR REPEAT-CONTAINING PROTEIN MJ0263"/>
    <property type="match status" value="1"/>
</dbReference>
<dbReference type="InterPro" id="IPR011990">
    <property type="entry name" value="TPR-like_helical_dom_sf"/>
</dbReference>
<dbReference type="SUPFAM" id="SSF48452">
    <property type="entry name" value="TPR-like"/>
    <property type="match status" value="2"/>
</dbReference>
<keyword evidence="1" id="KW-0677">Repeat</keyword>
<dbReference type="Gene3D" id="1.25.40.10">
    <property type="entry name" value="Tetratricopeptide repeat domain"/>
    <property type="match status" value="2"/>
</dbReference>
<evidence type="ECO:0000313" key="5">
    <source>
        <dbReference type="EMBL" id="BEG98619.1"/>
    </source>
</evidence>
<evidence type="ECO:0000256" key="2">
    <source>
        <dbReference type="ARBA" id="ARBA00022803"/>
    </source>
</evidence>
<feature type="repeat" description="TPR" evidence="3">
    <location>
        <begin position="283"/>
        <end position="316"/>
    </location>
</feature>
<dbReference type="EMBL" id="AP028055">
    <property type="protein sequence ID" value="BEG98619.1"/>
    <property type="molecule type" value="Genomic_DNA"/>
</dbReference>
<accession>A0ABN6Z911</accession>
<proteinExistence type="predicted"/>
<evidence type="ECO:0000256" key="4">
    <source>
        <dbReference type="SAM" id="SignalP"/>
    </source>
</evidence>